<name>A0A841I3Y4_9DEIO</name>
<dbReference type="AlphaFoldDB" id="A0A841I3Y4"/>
<evidence type="ECO:0000259" key="4">
    <source>
        <dbReference type="PROSITE" id="PS50893"/>
    </source>
</evidence>
<keyword evidence="3 5" id="KW-0067">ATP-binding</keyword>
<dbReference type="GO" id="GO:0016887">
    <property type="term" value="F:ATP hydrolysis activity"/>
    <property type="evidence" value="ECO:0007669"/>
    <property type="project" value="InterPro"/>
</dbReference>
<dbReference type="InterPro" id="IPR017871">
    <property type="entry name" value="ABC_transporter-like_CS"/>
</dbReference>
<comment type="caution">
    <text evidence="5">The sequence shown here is derived from an EMBL/GenBank/DDBJ whole genome shotgun (WGS) entry which is preliminary data.</text>
</comment>
<dbReference type="PROSITE" id="PS50893">
    <property type="entry name" value="ABC_TRANSPORTER_2"/>
    <property type="match status" value="1"/>
</dbReference>
<dbReference type="GO" id="GO:0005524">
    <property type="term" value="F:ATP binding"/>
    <property type="evidence" value="ECO:0007669"/>
    <property type="project" value="UniProtKB-KW"/>
</dbReference>
<evidence type="ECO:0000256" key="1">
    <source>
        <dbReference type="ARBA" id="ARBA00022448"/>
    </source>
</evidence>
<feature type="domain" description="ABC transporter" evidence="4">
    <location>
        <begin position="3"/>
        <end position="235"/>
    </location>
</feature>
<keyword evidence="6" id="KW-1185">Reference proteome</keyword>
<reference evidence="5 6" key="1">
    <citation type="submission" date="2020-08" db="EMBL/GenBank/DDBJ databases">
        <title>Genomic Encyclopedia of Type Strains, Phase IV (KMG-IV): sequencing the most valuable type-strain genomes for metagenomic binning, comparative biology and taxonomic classification.</title>
        <authorList>
            <person name="Goeker M."/>
        </authorList>
    </citation>
    <scope>NUCLEOTIDE SEQUENCE [LARGE SCALE GENOMIC DNA]</scope>
    <source>
        <strain evidence="5 6">DSM 21458</strain>
    </source>
</reference>
<dbReference type="EMBL" id="JACHHG010000019">
    <property type="protein sequence ID" value="MBB6100023.1"/>
    <property type="molecule type" value="Genomic_DNA"/>
</dbReference>
<dbReference type="SUPFAM" id="SSF52540">
    <property type="entry name" value="P-loop containing nucleoside triphosphate hydrolases"/>
    <property type="match status" value="1"/>
</dbReference>
<dbReference type="PANTHER" id="PTHR42794:SF2">
    <property type="entry name" value="ABC TRANSPORTER ATP-BINDING PROTEIN"/>
    <property type="match status" value="1"/>
</dbReference>
<dbReference type="Proteomes" id="UP000569951">
    <property type="component" value="Unassembled WGS sequence"/>
</dbReference>
<dbReference type="Gene3D" id="3.40.50.300">
    <property type="entry name" value="P-loop containing nucleotide triphosphate hydrolases"/>
    <property type="match status" value="1"/>
</dbReference>
<evidence type="ECO:0000313" key="5">
    <source>
        <dbReference type="EMBL" id="MBB6100023.1"/>
    </source>
</evidence>
<dbReference type="Pfam" id="PF00005">
    <property type="entry name" value="ABC_tran"/>
    <property type="match status" value="1"/>
</dbReference>
<protein>
    <submittedName>
        <fullName evidence="5">Iron complex transport system ATP-binding protein</fullName>
    </submittedName>
</protein>
<evidence type="ECO:0000313" key="6">
    <source>
        <dbReference type="Proteomes" id="UP000569951"/>
    </source>
</evidence>
<dbReference type="InterPro" id="IPR003439">
    <property type="entry name" value="ABC_transporter-like_ATP-bd"/>
</dbReference>
<dbReference type="CDD" id="cd03214">
    <property type="entry name" value="ABC_Iron-Siderophores_B12_Hemin"/>
    <property type="match status" value="1"/>
</dbReference>
<dbReference type="PANTHER" id="PTHR42794">
    <property type="entry name" value="HEMIN IMPORT ATP-BINDING PROTEIN HMUV"/>
    <property type="match status" value="1"/>
</dbReference>
<dbReference type="InterPro" id="IPR003593">
    <property type="entry name" value="AAA+_ATPase"/>
</dbReference>
<dbReference type="SMART" id="SM00382">
    <property type="entry name" value="AAA"/>
    <property type="match status" value="1"/>
</dbReference>
<proteinExistence type="predicted"/>
<dbReference type="InterPro" id="IPR027417">
    <property type="entry name" value="P-loop_NTPase"/>
</dbReference>
<evidence type="ECO:0000256" key="3">
    <source>
        <dbReference type="ARBA" id="ARBA00022840"/>
    </source>
</evidence>
<keyword evidence="1" id="KW-0813">Transport</keyword>
<dbReference type="RefSeq" id="WP_183988757.1">
    <property type="nucleotide sequence ID" value="NZ_JACHHG010000019.1"/>
</dbReference>
<organism evidence="5 6">
    <name type="scientific">Deinobacterium chartae</name>
    <dbReference type="NCBI Taxonomy" id="521158"/>
    <lineage>
        <taxon>Bacteria</taxon>
        <taxon>Thermotogati</taxon>
        <taxon>Deinococcota</taxon>
        <taxon>Deinococci</taxon>
        <taxon>Deinococcales</taxon>
        <taxon>Deinococcaceae</taxon>
        <taxon>Deinobacterium</taxon>
    </lineage>
</organism>
<dbReference type="FunFam" id="3.40.50.300:FF:000134">
    <property type="entry name" value="Iron-enterobactin ABC transporter ATP-binding protein"/>
    <property type="match status" value="1"/>
</dbReference>
<accession>A0A841I3Y4</accession>
<evidence type="ECO:0000256" key="2">
    <source>
        <dbReference type="ARBA" id="ARBA00022741"/>
    </source>
</evidence>
<dbReference type="PROSITE" id="PS00211">
    <property type="entry name" value="ABC_TRANSPORTER_1"/>
    <property type="match status" value="1"/>
</dbReference>
<gene>
    <name evidence="5" type="ORF">HNR42_003488</name>
</gene>
<sequence length="253" mass="27424">MTLTARDLRVEVGGRVLLEGVSLDLGVPGLLGLLGPNGAGKSTLLRVLYRALRPQRGAVLLEGRDLWGHAAREVARRMAVVTQERPLGHAFTVYEVVMTGRLPHQGPWTRTRAADHAAVAQALARLGLEAHAHRTFESLSGGEKQRALIARALAQGARLLLLDEPTNHLDVRYQLEVLSCLRDLEVPVLVALHDLNLAAMYCRELLLLEGGRVVAAGTPERVLTPEGIGRVYGVRAEVAVHPADGRLRVVFLG</sequence>
<keyword evidence="2" id="KW-0547">Nucleotide-binding</keyword>